<feature type="domain" description="DinB-like" evidence="1">
    <location>
        <begin position="17"/>
        <end position="155"/>
    </location>
</feature>
<dbReference type="InterPro" id="IPR024775">
    <property type="entry name" value="DinB-like"/>
</dbReference>
<proteinExistence type="predicted"/>
<sequence length="165" mass="18895">MREETNIISGFSKYSSWLDTLEDLDETLWSKPMAKGKWSVSEVIAHIINWDNHLLSEVIPSVRNEKGMEFPDFDTHNKKASDYAKSGITQSKLLKEAKDTRELLVKELNELPTEKLSKPLTANGVTHCPHTGTPYSLIYITKEFTDHDNHHKGQIIQFLKENNLS</sequence>
<dbReference type="RefSeq" id="WP_212946042.1">
    <property type="nucleotide sequence ID" value="NZ_BOQX01000010.1"/>
</dbReference>
<comment type="caution">
    <text evidence="2">The sequence shown here is derived from an EMBL/GenBank/DDBJ whole genome shotgun (WGS) entry which is preliminary data.</text>
</comment>
<dbReference type="Gene3D" id="1.20.120.450">
    <property type="entry name" value="dinb family like domain"/>
    <property type="match status" value="1"/>
</dbReference>
<evidence type="ECO:0000313" key="2">
    <source>
        <dbReference type="EMBL" id="MDH5163343.1"/>
    </source>
</evidence>
<dbReference type="AlphaFoldDB" id="A0AAW6T1B9"/>
<evidence type="ECO:0000313" key="3">
    <source>
        <dbReference type="Proteomes" id="UP001159179"/>
    </source>
</evidence>
<protein>
    <submittedName>
        <fullName evidence="2">DinB family protein</fullName>
    </submittedName>
</protein>
<organism evidence="2 3">
    <name type="scientific">Heyndrickxia oleronia</name>
    <dbReference type="NCBI Taxonomy" id="38875"/>
    <lineage>
        <taxon>Bacteria</taxon>
        <taxon>Bacillati</taxon>
        <taxon>Bacillota</taxon>
        <taxon>Bacilli</taxon>
        <taxon>Bacillales</taxon>
        <taxon>Bacillaceae</taxon>
        <taxon>Heyndrickxia</taxon>
    </lineage>
</organism>
<accession>A0AAW6T1B9</accession>
<gene>
    <name evidence="2" type="ORF">P5X88_20625</name>
</gene>
<dbReference type="Pfam" id="PF12867">
    <property type="entry name" value="DinB_2"/>
    <property type="match status" value="1"/>
</dbReference>
<dbReference type="InterPro" id="IPR034660">
    <property type="entry name" value="DinB/YfiT-like"/>
</dbReference>
<reference evidence="2" key="1">
    <citation type="submission" date="2023-03" db="EMBL/GenBank/DDBJ databases">
        <title>Bacterial isolates from washroom surfaces on a university campus.</title>
        <authorList>
            <person name="Holman D.B."/>
            <person name="Gzyl K.E."/>
            <person name="Taheri A.E."/>
        </authorList>
    </citation>
    <scope>NUCLEOTIDE SEQUENCE</scope>
    <source>
        <strain evidence="2">RD03</strain>
    </source>
</reference>
<dbReference type="EMBL" id="JAROYP010000014">
    <property type="protein sequence ID" value="MDH5163343.1"/>
    <property type="molecule type" value="Genomic_DNA"/>
</dbReference>
<dbReference type="GeneID" id="79870215"/>
<dbReference type="Proteomes" id="UP001159179">
    <property type="component" value="Unassembled WGS sequence"/>
</dbReference>
<evidence type="ECO:0000259" key="1">
    <source>
        <dbReference type="Pfam" id="PF12867"/>
    </source>
</evidence>
<name>A0AAW6T1B9_9BACI</name>
<dbReference type="SUPFAM" id="SSF109854">
    <property type="entry name" value="DinB/YfiT-like putative metalloenzymes"/>
    <property type="match status" value="1"/>
</dbReference>